<dbReference type="HOGENOM" id="CLU_2307476_0_0_1"/>
<organism evidence="1 2">
    <name type="scientific">Rhizophagus irregularis (strain DAOM 197198w)</name>
    <name type="common">Glomus intraradices</name>
    <dbReference type="NCBI Taxonomy" id="1432141"/>
    <lineage>
        <taxon>Eukaryota</taxon>
        <taxon>Fungi</taxon>
        <taxon>Fungi incertae sedis</taxon>
        <taxon>Mucoromycota</taxon>
        <taxon>Glomeromycotina</taxon>
        <taxon>Glomeromycetes</taxon>
        <taxon>Glomerales</taxon>
        <taxon>Glomeraceae</taxon>
        <taxon>Rhizophagus</taxon>
    </lineage>
</organism>
<dbReference type="EMBL" id="JEMT01022489">
    <property type="protein sequence ID" value="EXX65177.1"/>
    <property type="molecule type" value="Genomic_DNA"/>
</dbReference>
<comment type="caution">
    <text evidence="1">The sequence shown here is derived from an EMBL/GenBank/DDBJ whole genome shotgun (WGS) entry which is preliminary data.</text>
</comment>
<proteinExistence type="predicted"/>
<keyword evidence="2" id="KW-1185">Reference proteome</keyword>
<protein>
    <submittedName>
        <fullName evidence="1">Uncharacterized protein</fullName>
    </submittedName>
</protein>
<name>A0A015J6N1_RHIIW</name>
<evidence type="ECO:0000313" key="2">
    <source>
        <dbReference type="Proteomes" id="UP000022910"/>
    </source>
</evidence>
<reference evidence="1 2" key="1">
    <citation type="submission" date="2014-02" db="EMBL/GenBank/DDBJ databases">
        <title>Single nucleus genome sequencing reveals high similarity among nuclei of an endomycorrhizal fungus.</title>
        <authorList>
            <person name="Lin K."/>
            <person name="Geurts R."/>
            <person name="Zhang Z."/>
            <person name="Limpens E."/>
            <person name="Saunders D.G."/>
            <person name="Mu D."/>
            <person name="Pang E."/>
            <person name="Cao H."/>
            <person name="Cha H."/>
            <person name="Lin T."/>
            <person name="Zhou Q."/>
            <person name="Shang Y."/>
            <person name="Li Y."/>
            <person name="Ivanov S."/>
            <person name="Sharma T."/>
            <person name="Velzen R.V."/>
            <person name="Ruijter N.D."/>
            <person name="Aanen D.K."/>
            <person name="Win J."/>
            <person name="Kamoun S."/>
            <person name="Bisseling T."/>
            <person name="Huang S."/>
        </authorList>
    </citation>
    <scope>NUCLEOTIDE SEQUENCE [LARGE SCALE GENOMIC DNA]</scope>
    <source>
        <strain evidence="2">DAOM197198w</strain>
    </source>
</reference>
<dbReference type="OrthoDB" id="10427541at2759"/>
<sequence>MQRNNPNPITYTNTNNTISTNGTATFIDESHLYYNDQSHQMSTLTLYGKSTTLSTTTTKCMISTMKTTATVNGIVEPQQNTAQIDTSSNNSTWVSCLFGR</sequence>
<accession>A0A015J6N1</accession>
<gene>
    <name evidence="1" type="ORF">RirG_135760</name>
</gene>
<dbReference type="Proteomes" id="UP000022910">
    <property type="component" value="Unassembled WGS sequence"/>
</dbReference>
<evidence type="ECO:0000313" key="1">
    <source>
        <dbReference type="EMBL" id="EXX65177.1"/>
    </source>
</evidence>
<dbReference type="AlphaFoldDB" id="A0A015J6N1"/>